<gene>
    <name evidence="2" type="ORF">METZ01_LOCUS456294</name>
</gene>
<keyword evidence="1" id="KW-0472">Membrane</keyword>
<dbReference type="EMBL" id="UINC01189657">
    <property type="protein sequence ID" value="SVE03440.1"/>
    <property type="molecule type" value="Genomic_DNA"/>
</dbReference>
<keyword evidence="1" id="KW-0812">Transmembrane</keyword>
<evidence type="ECO:0008006" key="3">
    <source>
        <dbReference type="Google" id="ProtNLM"/>
    </source>
</evidence>
<feature type="transmembrane region" description="Helical" evidence="1">
    <location>
        <begin position="105"/>
        <end position="126"/>
    </location>
</feature>
<organism evidence="2">
    <name type="scientific">marine metagenome</name>
    <dbReference type="NCBI Taxonomy" id="408172"/>
    <lineage>
        <taxon>unclassified sequences</taxon>
        <taxon>metagenomes</taxon>
        <taxon>ecological metagenomes</taxon>
    </lineage>
</organism>
<evidence type="ECO:0000256" key="1">
    <source>
        <dbReference type="SAM" id="Phobius"/>
    </source>
</evidence>
<proteinExistence type="predicted"/>
<name>A0A383A746_9ZZZZ</name>
<sequence>MRNKDYPFFTGLFVLAAVWNLVGAGFGYFNTEHTFQGLFERELNDPLFYEIYKGAWGTTLMFFIGYLLVAYNPVKHSGVALIGGIGKLAFAIAELQLYLDGLANSLILIIVVGDFIFCSLFVYYFVKMYTNKKAIL</sequence>
<feature type="transmembrane region" description="Helical" evidence="1">
    <location>
        <begin position="51"/>
        <end position="71"/>
    </location>
</feature>
<accession>A0A383A746</accession>
<evidence type="ECO:0000313" key="2">
    <source>
        <dbReference type="EMBL" id="SVE03440.1"/>
    </source>
</evidence>
<dbReference type="AlphaFoldDB" id="A0A383A746"/>
<keyword evidence="1" id="KW-1133">Transmembrane helix</keyword>
<feature type="transmembrane region" description="Helical" evidence="1">
    <location>
        <begin position="78"/>
        <end position="99"/>
    </location>
</feature>
<reference evidence="2" key="1">
    <citation type="submission" date="2018-05" db="EMBL/GenBank/DDBJ databases">
        <authorList>
            <person name="Lanie J.A."/>
            <person name="Ng W.-L."/>
            <person name="Kazmierczak K.M."/>
            <person name="Andrzejewski T.M."/>
            <person name="Davidsen T.M."/>
            <person name="Wayne K.J."/>
            <person name="Tettelin H."/>
            <person name="Glass J.I."/>
            <person name="Rusch D."/>
            <person name="Podicherti R."/>
            <person name="Tsui H.-C.T."/>
            <person name="Winkler M.E."/>
        </authorList>
    </citation>
    <scope>NUCLEOTIDE SEQUENCE</scope>
</reference>
<protein>
    <recommendedName>
        <fullName evidence="3">DUF4345 domain-containing protein</fullName>
    </recommendedName>
</protein>